<dbReference type="Gene3D" id="1.10.540.10">
    <property type="entry name" value="Acyl-CoA dehydrogenase/oxidase, N-terminal domain"/>
    <property type="match status" value="1"/>
</dbReference>
<dbReference type="Pfam" id="PF00441">
    <property type="entry name" value="Acyl-CoA_dh_1"/>
    <property type="match status" value="1"/>
</dbReference>
<comment type="similarity">
    <text evidence="2">Belongs to the acyl-CoA dehydrogenase family.</text>
</comment>
<evidence type="ECO:0000256" key="3">
    <source>
        <dbReference type="ARBA" id="ARBA00022630"/>
    </source>
</evidence>
<proteinExistence type="inferred from homology"/>
<dbReference type="Pfam" id="PF02771">
    <property type="entry name" value="Acyl-CoA_dh_N"/>
    <property type="match status" value="1"/>
</dbReference>
<comment type="cofactor">
    <cofactor evidence="1">
        <name>FAD</name>
        <dbReference type="ChEBI" id="CHEBI:57692"/>
    </cofactor>
</comment>
<evidence type="ECO:0000313" key="8">
    <source>
        <dbReference type="EMBL" id="GAA2383780.1"/>
    </source>
</evidence>
<dbReference type="SUPFAM" id="SSF56645">
    <property type="entry name" value="Acyl-CoA dehydrogenase NM domain-like"/>
    <property type="match status" value="1"/>
</dbReference>
<feature type="domain" description="Acyl-CoA dehydrogenase/oxidase C-terminal" evidence="6">
    <location>
        <begin position="214"/>
        <end position="356"/>
    </location>
</feature>
<dbReference type="InterPro" id="IPR009075">
    <property type="entry name" value="AcylCo_DH/oxidase_C"/>
</dbReference>
<dbReference type="InterPro" id="IPR009100">
    <property type="entry name" value="AcylCoA_DH/oxidase_NM_dom_sf"/>
</dbReference>
<dbReference type="InterPro" id="IPR046373">
    <property type="entry name" value="Acyl-CoA_Oxase/DH_mid-dom_sf"/>
</dbReference>
<evidence type="ECO:0000256" key="1">
    <source>
        <dbReference type="ARBA" id="ARBA00001974"/>
    </source>
</evidence>
<keyword evidence="5" id="KW-0560">Oxidoreductase</keyword>
<comment type="caution">
    <text evidence="8">The sequence shown here is derived from an EMBL/GenBank/DDBJ whole genome shotgun (WGS) entry which is preliminary data.</text>
</comment>
<dbReference type="RefSeq" id="WP_346076593.1">
    <property type="nucleotide sequence ID" value="NZ_BAAARB010000013.1"/>
</dbReference>
<organism evidence="8 9">
    <name type="scientific">Gordonia cholesterolivorans</name>
    <dbReference type="NCBI Taxonomy" id="559625"/>
    <lineage>
        <taxon>Bacteria</taxon>
        <taxon>Bacillati</taxon>
        <taxon>Actinomycetota</taxon>
        <taxon>Actinomycetes</taxon>
        <taxon>Mycobacteriales</taxon>
        <taxon>Gordoniaceae</taxon>
        <taxon>Gordonia</taxon>
    </lineage>
</organism>
<evidence type="ECO:0000256" key="2">
    <source>
        <dbReference type="ARBA" id="ARBA00009347"/>
    </source>
</evidence>
<evidence type="ECO:0000256" key="4">
    <source>
        <dbReference type="ARBA" id="ARBA00022827"/>
    </source>
</evidence>
<dbReference type="InterPro" id="IPR013786">
    <property type="entry name" value="AcylCoA_DH/ox_N"/>
</dbReference>
<dbReference type="Proteomes" id="UP001501170">
    <property type="component" value="Unassembled WGS sequence"/>
</dbReference>
<evidence type="ECO:0000256" key="5">
    <source>
        <dbReference type="ARBA" id="ARBA00023002"/>
    </source>
</evidence>
<keyword evidence="4" id="KW-0274">FAD</keyword>
<accession>A0ABN3HM99</accession>
<dbReference type="InterPro" id="IPR036250">
    <property type="entry name" value="AcylCo_DH-like_C"/>
</dbReference>
<protein>
    <submittedName>
        <fullName evidence="8">Acyl-CoA dehydrogenase family protein</fullName>
    </submittedName>
</protein>
<dbReference type="CDD" id="cd00567">
    <property type="entry name" value="ACAD"/>
    <property type="match status" value="1"/>
</dbReference>
<name>A0ABN3HM99_9ACTN</name>
<dbReference type="InterPro" id="IPR037069">
    <property type="entry name" value="AcylCoA_DH/ox_N_sf"/>
</dbReference>
<dbReference type="PANTHER" id="PTHR43884">
    <property type="entry name" value="ACYL-COA DEHYDROGENASE"/>
    <property type="match status" value="1"/>
</dbReference>
<dbReference type="PANTHER" id="PTHR43884:SF20">
    <property type="entry name" value="ACYL-COA DEHYDROGENASE FADE28"/>
    <property type="match status" value="1"/>
</dbReference>
<keyword evidence="3" id="KW-0285">Flavoprotein</keyword>
<evidence type="ECO:0000259" key="7">
    <source>
        <dbReference type="Pfam" id="PF02771"/>
    </source>
</evidence>
<dbReference type="Gene3D" id="1.20.140.10">
    <property type="entry name" value="Butyryl-CoA Dehydrogenase, subunit A, domain 3"/>
    <property type="match status" value="1"/>
</dbReference>
<keyword evidence="9" id="KW-1185">Reference proteome</keyword>
<dbReference type="EMBL" id="BAAARB010000013">
    <property type="protein sequence ID" value="GAA2383780.1"/>
    <property type="molecule type" value="Genomic_DNA"/>
</dbReference>
<gene>
    <name evidence="8" type="ORF">GCM10009855_25010</name>
</gene>
<evidence type="ECO:0000259" key="6">
    <source>
        <dbReference type="Pfam" id="PF00441"/>
    </source>
</evidence>
<feature type="domain" description="Acyl-CoA dehydrogenase/oxidase N-terminal" evidence="7">
    <location>
        <begin position="18"/>
        <end position="118"/>
    </location>
</feature>
<evidence type="ECO:0000313" key="9">
    <source>
        <dbReference type="Proteomes" id="UP001501170"/>
    </source>
</evidence>
<dbReference type="SUPFAM" id="SSF47203">
    <property type="entry name" value="Acyl-CoA dehydrogenase C-terminal domain-like"/>
    <property type="match status" value="1"/>
</dbReference>
<reference evidence="8 9" key="1">
    <citation type="journal article" date="2019" name="Int. J. Syst. Evol. Microbiol.">
        <title>The Global Catalogue of Microorganisms (GCM) 10K type strain sequencing project: providing services to taxonomists for standard genome sequencing and annotation.</title>
        <authorList>
            <consortium name="The Broad Institute Genomics Platform"/>
            <consortium name="The Broad Institute Genome Sequencing Center for Infectious Disease"/>
            <person name="Wu L."/>
            <person name="Ma J."/>
        </authorList>
    </citation>
    <scope>NUCLEOTIDE SEQUENCE [LARGE SCALE GENOMIC DNA]</scope>
    <source>
        <strain evidence="8 9">JCM 16227</strain>
    </source>
</reference>
<sequence length="370" mass="38153">MDFNPTEAATDLAKLTSDIVDRLSPAERVAELESDRAPIDRRLWTEIAAAGLLGLAAPESVDGAGLTTLETTAVATELGRGLARVPFGPHAVAGVPLLCAHASDRLRSELLPRAVSGEQVLTAAVEEDGAYGPVDGLTEFDGSALTGSKVNVPYAAAADILLVTAASAGGPLIAVVPADRSGVRITETVATGLTPTYLVEFDAVEVAADEILDGGAGTVDRALDLLRLAVSADQAGVIAGALDATARYAREREQFGRPIGSFQAVAARLADGYIDVQALTLSVLQAAWLLSGLADTDADGATAAVDTAKFWAAEAGHRVAHTTVHVHGGVGLDTSHPVHRYFLRAKQNEFTLGSAPVVLAELGDLLTATR</sequence>
<dbReference type="Gene3D" id="2.40.110.10">
    <property type="entry name" value="Butyryl-CoA Dehydrogenase, subunit A, domain 2"/>
    <property type="match status" value="1"/>
</dbReference>